<sequence>MATSLNPEAPEFVPENSMDVPRILPYSLYQPPPQSPYFFPSFHPSYSSPFPVMDALRRPPHSLSVYCNNCFFYLNNSWVTIPAPSPVISDITYLATTEQGDSTKKVGRESIITMVRKGFKGHGLLRRGAKKIGTKTLEWRPKSVSEEDRPAQNLEYNSTQNPAQSEDTETTLMIKNIPNKLSRKEMLDFLDERCSKERQTLISERAAEDAGMSLAYDFLYLPMDFRSRCNRGYAFVNFTSARAASILKQSINNYKWDILGSRKICEITFARIQGKDALIKHFKNSTFVCDSEEFLPVCFIPARDGSGCSVLSCTFGNRIEPSQQQMNGHFS</sequence>
<evidence type="ECO:0000256" key="1">
    <source>
        <dbReference type="ARBA" id="ARBA00022884"/>
    </source>
</evidence>
<dbReference type="STRING" id="4432.A0A1U8A989"/>
<dbReference type="Gene3D" id="3.30.70.330">
    <property type="match status" value="1"/>
</dbReference>
<dbReference type="GO" id="GO:0003723">
    <property type="term" value="F:RNA binding"/>
    <property type="evidence" value="ECO:0000318"/>
    <property type="project" value="GO_Central"/>
</dbReference>
<reference evidence="3" key="1">
    <citation type="submission" date="2025-08" db="UniProtKB">
        <authorList>
            <consortium name="RefSeq"/>
        </authorList>
    </citation>
    <scope>IDENTIFICATION</scope>
</reference>
<dbReference type="InterPro" id="IPR035979">
    <property type="entry name" value="RBD_domain_sf"/>
</dbReference>
<dbReference type="OrthoDB" id="417481at2759"/>
<dbReference type="eggNOG" id="KOG4660">
    <property type="taxonomic scope" value="Eukaryota"/>
</dbReference>
<dbReference type="KEGG" id="nnu:104602088"/>
<dbReference type="Pfam" id="PF04059">
    <property type="entry name" value="RRM_2"/>
    <property type="match status" value="1"/>
</dbReference>
<dbReference type="SUPFAM" id="SSF54928">
    <property type="entry name" value="RNA-binding domain, RBD"/>
    <property type="match status" value="1"/>
</dbReference>
<accession>A0A1U8A989</accession>
<protein>
    <submittedName>
        <fullName evidence="3">Protein terminal ear1 homolog</fullName>
    </submittedName>
</protein>
<dbReference type="GeneID" id="104602088"/>
<dbReference type="InterPro" id="IPR007201">
    <property type="entry name" value="Mei2-like_Rrm_C"/>
</dbReference>
<gene>
    <name evidence="3" type="primary">LOC104602088</name>
</gene>
<dbReference type="Proteomes" id="UP000189703">
    <property type="component" value="Unplaced"/>
</dbReference>
<dbReference type="GO" id="GO:1990904">
    <property type="term" value="C:ribonucleoprotein complex"/>
    <property type="evidence" value="ECO:0000318"/>
    <property type="project" value="GO_Central"/>
</dbReference>
<dbReference type="RefSeq" id="XP_010263956.1">
    <property type="nucleotide sequence ID" value="XM_010265654.1"/>
</dbReference>
<organism evidence="2 3">
    <name type="scientific">Nelumbo nucifera</name>
    <name type="common">Sacred lotus</name>
    <dbReference type="NCBI Taxonomy" id="4432"/>
    <lineage>
        <taxon>Eukaryota</taxon>
        <taxon>Viridiplantae</taxon>
        <taxon>Streptophyta</taxon>
        <taxon>Embryophyta</taxon>
        <taxon>Tracheophyta</taxon>
        <taxon>Spermatophyta</taxon>
        <taxon>Magnoliopsida</taxon>
        <taxon>Proteales</taxon>
        <taxon>Nelumbonaceae</taxon>
        <taxon>Nelumbo</taxon>
    </lineage>
</organism>
<dbReference type="InterPro" id="IPR012677">
    <property type="entry name" value="Nucleotide-bd_a/b_plait_sf"/>
</dbReference>
<dbReference type="PROSITE" id="PS50102">
    <property type="entry name" value="RRM"/>
    <property type="match status" value="1"/>
</dbReference>
<proteinExistence type="predicted"/>
<name>A0A1U8A989_NELNU</name>
<evidence type="ECO:0000313" key="3">
    <source>
        <dbReference type="RefSeq" id="XP_010263956.1"/>
    </source>
</evidence>
<dbReference type="OMA" id="CMRENAK"/>
<dbReference type="PANTHER" id="PTHR23189">
    <property type="entry name" value="RNA RECOGNITION MOTIF-CONTAINING"/>
    <property type="match status" value="1"/>
</dbReference>
<dbReference type="AlphaFoldDB" id="A0A1U8A989"/>
<dbReference type="InterPro" id="IPR000504">
    <property type="entry name" value="RRM_dom"/>
</dbReference>
<keyword evidence="1" id="KW-0694">RNA-binding</keyword>
<evidence type="ECO:0000313" key="2">
    <source>
        <dbReference type="Proteomes" id="UP000189703"/>
    </source>
</evidence>
<keyword evidence="2" id="KW-1185">Reference proteome</keyword>